<dbReference type="Proteomes" id="UP000309038">
    <property type="component" value="Unassembled WGS sequence"/>
</dbReference>
<dbReference type="PANTHER" id="PTHR45737">
    <property type="entry name" value="VON WILLEBRAND FACTOR A DOMAIN-CONTAINING PROTEIN 5A"/>
    <property type="match status" value="1"/>
</dbReference>
<dbReference type="Pfam" id="PF13768">
    <property type="entry name" value="VWA_3"/>
    <property type="match status" value="1"/>
</dbReference>
<dbReference type="SMART" id="SM00327">
    <property type="entry name" value="VWA"/>
    <property type="match status" value="1"/>
</dbReference>
<gene>
    <name evidence="4" type="ORF">EW026_g1305</name>
</gene>
<dbReference type="Gene3D" id="3.40.50.410">
    <property type="entry name" value="von Willebrand factor, type A domain"/>
    <property type="match status" value="1"/>
</dbReference>
<reference evidence="4 5" key="1">
    <citation type="submission" date="2019-02" db="EMBL/GenBank/DDBJ databases">
        <title>Genome sequencing of the rare red list fungi Phlebia centrifuga.</title>
        <authorList>
            <person name="Buettner E."/>
            <person name="Kellner H."/>
        </authorList>
    </citation>
    <scope>NUCLEOTIDE SEQUENCE [LARGE SCALE GENOMIC DNA]</scope>
    <source>
        <strain evidence="4 5">DSM 108282</strain>
    </source>
</reference>
<evidence type="ECO:0000259" key="2">
    <source>
        <dbReference type="PROSITE" id="PS50234"/>
    </source>
</evidence>
<dbReference type="SMART" id="SM00609">
    <property type="entry name" value="VIT"/>
    <property type="match status" value="1"/>
</dbReference>
<dbReference type="AlphaFoldDB" id="A0A4S4KRU7"/>
<dbReference type="InterPro" id="IPR036465">
    <property type="entry name" value="vWFA_dom_sf"/>
</dbReference>
<dbReference type="SUPFAM" id="SSF53300">
    <property type="entry name" value="vWA-like"/>
    <property type="match status" value="1"/>
</dbReference>
<keyword evidence="5" id="KW-1185">Reference proteome</keyword>
<protein>
    <submittedName>
        <fullName evidence="4">Uncharacterized protein</fullName>
    </submittedName>
</protein>
<feature type="region of interest" description="Disordered" evidence="1">
    <location>
        <begin position="846"/>
        <end position="868"/>
    </location>
</feature>
<dbReference type="InterPro" id="IPR013694">
    <property type="entry name" value="VIT"/>
</dbReference>
<evidence type="ECO:0000313" key="4">
    <source>
        <dbReference type="EMBL" id="THH01379.1"/>
    </source>
</evidence>
<evidence type="ECO:0000313" key="5">
    <source>
        <dbReference type="Proteomes" id="UP000309038"/>
    </source>
</evidence>
<dbReference type="PANTHER" id="PTHR45737:SF6">
    <property type="entry name" value="VON WILLEBRAND FACTOR A DOMAIN-CONTAINING PROTEIN 5A"/>
    <property type="match status" value="1"/>
</dbReference>
<evidence type="ECO:0000256" key="1">
    <source>
        <dbReference type="SAM" id="MobiDB-lite"/>
    </source>
</evidence>
<dbReference type="InterPro" id="IPR002035">
    <property type="entry name" value="VWF_A"/>
</dbReference>
<feature type="domain" description="VWFA" evidence="2">
    <location>
        <begin position="272"/>
        <end position="457"/>
    </location>
</feature>
<organism evidence="4 5">
    <name type="scientific">Hermanssonia centrifuga</name>
    <dbReference type="NCBI Taxonomy" id="98765"/>
    <lineage>
        <taxon>Eukaryota</taxon>
        <taxon>Fungi</taxon>
        <taxon>Dikarya</taxon>
        <taxon>Basidiomycota</taxon>
        <taxon>Agaricomycotina</taxon>
        <taxon>Agaricomycetes</taxon>
        <taxon>Polyporales</taxon>
        <taxon>Meruliaceae</taxon>
        <taxon>Hermanssonia</taxon>
    </lineage>
</organism>
<name>A0A4S4KRU7_9APHY</name>
<accession>A0A4S4KRU7</accession>
<feature type="compositionally biased region" description="Pro residues" evidence="1">
    <location>
        <begin position="851"/>
        <end position="860"/>
    </location>
</feature>
<evidence type="ECO:0000259" key="3">
    <source>
        <dbReference type="PROSITE" id="PS51468"/>
    </source>
</evidence>
<sequence length="997" mass="107036">MQKPNGIACNLQHTVVYLPLEKLHVRAEIVDVSATVTLTQTFWQCSPLSASRAKYVFPVPARAAVCGFEMRTEDGRSITAVAKEREEAQREHEQAIQQGMMTGLVEHVTDDVFTISLGSLPSLQMITTKLTYVLDLMDDNLSDQIRFQLPICVGARYGTLPAGMREAKNIPPERISITTEVYMKGAIQSITSPSHSTLNILPDTGAHVASPVRRRVAEFRSPSFLSRDFVLSIKAEGLDSPRCFAQRGSDGSIAMQLTMVPKFDLPILAKQEYIFVVDRSGSMRGDRIETAKRTLVMLLRALPSRGTTFNIYSFGSHCDSLWRESVEYASSTLEEATRHIDGMSANYGGTEIRAALEEVFQYCSSWSPTACFVLTDGEAYDNDRTFDTVTKAVDGAKEGAKLRVFTLGIGETASTATCEGIARAGNGVCLMATTSESIIAKCSKLVKASRTEILRNVSVDWGIPRQLMDNAEKADVQNAPFRQAPSTLSSIYAGNRFIVFALIQDEKIKIPSEVVIRALRESGEELKFGVSVEEISSIQHEPKRPLIHTLAARRLITDLEDRNREYAPFRMKAAIVHLGEQYQLASQYTSFIAVEERSQESLLSPVDHLVGGYPSSGSSQYATAGLFGNKAPAPTSYSAGPSLFGGPAQPTTSFGQPGMPQASPSNNMFGASSRSSFGGTSLYGASAIPTARVQQDLLEMPPGQTTGGFGSSSGGFSIGASAMPATRVQQDLLGMPPGQTAGGFGSPSGGGPSFGATSSFGAPTTYGTSGFSFGKLATVSFGEPAPSGTSGFFSFGAPAIPTTHVQQNLFGIPPGQTTGALFGSLPGGGSSFGATSSGTYKTFEAPVFNPSSPPRAPVPPMGSSERHTHVDVGDTSAMDVDEEPTVAAAASLPVEQQILQLVRLQSFDGSFPTNAQSAQILGFRALGEAHKYGVDATVWATVLAVAWFQLHLEKHPELLEGLLEKASEFIRQRPGVDFDALLEKAKIWFPERDDLQR</sequence>
<dbReference type="PROSITE" id="PS51468">
    <property type="entry name" value="VIT"/>
    <property type="match status" value="1"/>
</dbReference>
<feature type="domain" description="VIT" evidence="3">
    <location>
        <begin position="4"/>
        <end position="134"/>
    </location>
</feature>
<comment type="caution">
    <text evidence="4">The sequence shown here is derived from an EMBL/GenBank/DDBJ whole genome shotgun (WGS) entry which is preliminary data.</text>
</comment>
<proteinExistence type="predicted"/>
<dbReference type="EMBL" id="SGPJ01000025">
    <property type="protein sequence ID" value="THH01379.1"/>
    <property type="molecule type" value="Genomic_DNA"/>
</dbReference>
<dbReference type="PROSITE" id="PS50234">
    <property type="entry name" value="VWFA"/>
    <property type="match status" value="1"/>
</dbReference>
<dbReference type="Pfam" id="PF08487">
    <property type="entry name" value="VIT"/>
    <property type="match status" value="1"/>
</dbReference>